<dbReference type="AlphaFoldDB" id="A0A367W316"/>
<evidence type="ECO:0000313" key="1">
    <source>
        <dbReference type="EMBL" id="RCK32360.1"/>
    </source>
</evidence>
<proteinExistence type="predicted"/>
<name>A0A367W316_9PROT</name>
<reference evidence="1 2" key="1">
    <citation type="submission" date="2014-07" db="EMBL/GenBank/DDBJ databases">
        <title>Draft genome sequence of Thalassospira profundimaris 35.</title>
        <authorList>
            <person name="Lai Q."/>
            <person name="Shao Z."/>
        </authorList>
    </citation>
    <scope>NUCLEOTIDE SEQUENCE [LARGE SCALE GENOMIC DNA]</scope>
    <source>
        <strain evidence="1 2">35</strain>
    </source>
</reference>
<accession>A0A367W316</accession>
<sequence length="75" mass="9315">MSRTYRKQKGQKIAERHCDYPRPRFPDGVNTEWRKFRVHKPMRTLERAYLRHILKGADWNDLVPLPDRWPMPHFW</sequence>
<organism evidence="1 2">
    <name type="scientific">Thalassospira profundimaris</name>
    <dbReference type="NCBI Taxonomy" id="502049"/>
    <lineage>
        <taxon>Bacteria</taxon>
        <taxon>Pseudomonadati</taxon>
        <taxon>Pseudomonadota</taxon>
        <taxon>Alphaproteobacteria</taxon>
        <taxon>Rhodospirillales</taxon>
        <taxon>Thalassospiraceae</taxon>
        <taxon>Thalassospira</taxon>
    </lineage>
</organism>
<gene>
    <name evidence="1" type="ORF">TH19_18870</name>
</gene>
<evidence type="ECO:0000313" key="2">
    <source>
        <dbReference type="Proteomes" id="UP000253226"/>
    </source>
</evidence>
<dbReference type="RefSeq" id="WP_114103808.1">
    <property type="nucleotide sequence ID" value="NZ_JPWF01000015.1"/>
</dbReference>
<dbReference type="Proteomes" id="UP000253226">
    <property type="component" value="Unassembled WGS sequence"/>
</dbReference>
<protein>
    <submittedName>
        <fullName evidence="1">Uncharacterized protein</fullName>
    </submittedName>
</protein>
<comment type="caution">
    <text evidence="1">The sequence shown here is derived from an EMBL/GenBank/DDBJ whole genome shotgun (WGS) entry which is preliminary data.</text>
</comment>
<dbReference type="EMBL" id="JPWF01000015">
    <property type="protein sequence ID" value="RCK32360.1"/>
    <property type="molecule type" value="Genomic_DNA"/>
</dbReference>